<dbReference type="EMBL" id="CP060791">
    <property type="protein sequence ID" value="QVE48933.1"/>
    <property type="molecule type" value="Genomic_DNA"/>
</dbReference>
<protein>
    <submittedName>
        <fullName evidence="1">Uncharacterized protein</fullName>
    </submittedName>
</protein>
<organism evidence="1 2">
    <name type="scientific">Chlamydia crocodili</name>
    <dbReference type="NCBI Taxonomy" id="2766982"/>
    <lineage>
        <taxon>Bacteria</taxon>
        <taxon>Pseudomonadati</taxon>
        <taxon>Chlamydiota</taxon>
        <taxon>Chlamydiia</taxon>
        <taxon>Chlamydiales</taxon>
        <taxon>Chlamydiaceae</taxon>
        <taxon>Chlamydia/Chlamydophila group</taxon>
        <taxon>Chlamydia</taxon>
    </lineage>
</organism>
<evidence type="ECO:0000313" key="1">
    <source>
        <dbReference type="EMBL" id="QVE48933.1"/>
    </source>
</evidence>
<proteinExistence type="predicted"/>
<sequence length="727" mass="79107">MAFPLGNIRSFLGFGEPQEEPNVTENTSLVSTVAETALTNSTTPSNSQTSPSASTVTSSVFISEAGDVAMAAANVALSALDASLEDIYVDMDPIKRDSASQTDQIICEEFLKEMYGDQVVLRDHDREFVSARSASCGADLFARSSILTQPRPASMECLDDISLFEDTETTPLTGTEETKSPILRTQVFGFFIDLLKQDLLHDNISGGRVKALFDHLSGGMTRKEYEELLDLIKEGDFTSTQDISKFCDIFMSTPVFKSSNELQTLFTFFKGEGGSVTLVMLHELMGVLTQTFGLPLPEGLGSFFLALKNLYETTHPGGESNIAAAVSIISLVSGVLQSETTRRVMQSCYDGCADSCSGNCGCAGCGCVDGAVGCGSFGSFLCGLFAGCFSLDTRRGGITEEEFKKLESKYSSAVVLIALNNLGVNTVDLLAGKQVTLPNLNQIKSECESTSKDLNRIIKSKTKEMWGEAACNYSNLLSHPVLKEGIIAGLSNHHIVINDNRLRAKVLIDCSWGSHGFVSTNEPFDSSRLVGSLTSLVVMKRGETVHRRLGATDASDVMTCVSRILSAAVSTGNNIWLSTEDLMTLVCIVLAYRNLSVVDGEGSESTRIHDVQEIKDLFSVVEENRIRVERNKQSDIRASINTSVLYARIARNASKRENNYRVLKDRARTEVRDNLVIKMSMPWMRASGLVLKNASGKAYDEVDQPVVRSPRASGGIYVAQEYRETSV</sequence>
<gene>
    <name evidence="1" type="ORF">H9Q19_04425</name>
</gene>
<dbReference type="RefSeq" id="WP_213240689.1">
    <property type="nucleotide sequence ID" value="NZ_CP060791.1"/>
</dbReference>
<keyword evidence="2" id="KW-1185">Reference proteome</keyword>
<name>A0ABX8CFB0_9CHLA</name>
<accession>A0ABX8CFB0</accession>
<evidence type="ECO:0000313" key="2">
    <source>
        <dbReference type="Proteomes" id="UP000680625"/>
    </source>
</evidence>
<dbReference type="Proteomes" id="UP000680625">
    <property type="component" value="Chromosome"/>
</dbReference>
<dbReference type="GeneID" id="301704848"/>
<reference evidence="1 2" key="1">
    <citation type="submission" date="2020-08" db="EMBL/GenBank/DDBJ databases">
        <title>Isolation and characterization of novel Chlamydia from Siamese crocodiles (Crocodylus siamensis).</title>
        <authorList>
            <person name="Sariya L."/>
        </authorList>
    </citation>
    <scope>NUCLEOTIDE SEQUENCE [LARGE SCALE GENOMIC DNA]</scope>
    <source>
        <strain evidence="1 2">No. 12</strain>
    </source>
</reference>